<dbReference type="GO" id="GO:0051607">
    <property type="term" value="P:defense response to virus"/>
    <property type="evidence" value="ECO:0007669"/>
    <property type="project" value="TreeGrafter"/>
</dbReference>
<dbReference type="InterPro" id="IPR000008">
    <property type="entry name" value="C2_dom"/>
</dbReference>
<name>A0A4U5V8L2_COLLU</name>
<dbReference type="Gene3D" id="2.60.40.150">
    <property type="entry name" value="C2 domain"/>
    <property type="match status" value="1"/>
</dbReference>
<keyword evidence="5" id="KW-1185">Reference proteome</keyword>
<dbReference type="PANTHER" id="PTHR46096:SF3">
    <property type="entry name" value="PERFORIN-1"/>
    <property type="match status" value="1"/>
</dbReference>
<gene>
    <name evidence="4" type="ORF">D9C73_017144</name>
</gene>
<evidence type="ECO:0000259" key="3">
    <source>
        <dbReference type="PROSITE" id="PS50004"/>
    </source>
</evidence>
<evidence type="ECO:0000256" key="2">
    <source>
        <dbReference type="SAM" id="SignalP"/>
    </source>
</evidence>
<sequence>MVSSLPALLLVLCSLGVAQALLEVDSLRARGLIGDKTSPADCYVKLFYNSRSMGMTSFIVDNNNPWWDDTFAYSAAVQGGVLKVEAFDKDLMYDDELGSCSYALKRGTWDHECYLAKGGVLLFRYKLT</sequence>
<dbReference type="GO" id="GO:0001771">
    <property type="term" value="P:immunological synapse formation"/>
    <property type="evidence" value="ECO:0007669"/>
    <property type="project" value="TreeGrafter"/>
</dbReference>
<dbReference type="AlphaFoldDB" id="A0A4U5V8L2"/>
<dbReference type="GO" id="GO:0022829">
    <property type="term" value="F:wide pore channel activity"/>
    <property type="evidence" value="ECO:0007669"/>
    <property type="project" value="TreeGrafter"/>
</dbReference>
<dbReference type="GO" id="GO:0001913">
    <property type="term" value="P:T cell mediated cytotoxicity"/>
    <property type="evidence" value="ECO:0007669"/>
    <property type="project" value="TreeGrafter"/>
</dbReference>
<protein>
    <submittedName>
        <fullName evidence="4">Perforin-1</fullName>
    </submittedName>
</protein>
<evidence type="ECO:0000313" key="5">
    <source>
        <dbReference type="Proteomes" id="UP000298787"/>
    </source>
</evidence>
<organism evidence="4 5">
    <name type="scientific">Collichthys lucidus</name>
    <name type="common">Big head croaker</name>
    <name type="synonym">Sciaena lucida</name>
    <dbReference type="NCBI Taxonomy" id="240159"/>
    <lineage>
        <taxon>Eukaryota</taxon>
        <taxon>Metazoa</taxon>
        <taxon>Chordata</taxon>
        <taxon>Craniata</taxon>
        <taxon>Vertebrata</taxon>
        <taxon>Euteleostomi</taxon>
        <taxon>Actinopterygii</taxon>
        <taxon>Neopterygii</taxon>
        <taxon>Teleostei</taxon>
        <taxon>Neoteleostei</taxon>
        <taxon>Acanthomorphata</taxon>
        <taxon>Eupercaria</taxon>
        <taxon>Sciaenidae</taxon>
        <taxon>Collichthys</taxon>
    </lineage>
</organism>
<dbReference type="InterPro" id="IPR035892">
    <property type="entry name" value="C2_domain_sf"/>
</dbReference>
<dbReference type="PANTHER" id="PTHR46096">
    <property type="entry name" value="PERFORIN-1"/>
    <property type="match status" value="1"/>
</dbReference>
<reference evidence="4 5" key="1">
    <citation type="submission" date="2019-01" db="EMBL/GenBank/DDBJ databases">
        <title>Genome Assembly of Collichthys lucidus.</title>
        <authorList>
            <person name="Cai M."/>
            <person name="Xiao S."/>
        </authorList>
    </citation>
    <scope>NUCLEOTIDE SEQUENCE [LARGE SCALE GENOMIC DNA]</scope>
    <source>
        <strain evidence="4">JT15FE1705JMU</strain>
        <tissue evidence="4">Muscle</tissue>
    </source>
</reference>
<dbReference type="Pfam" id="PF00168">
    <property type="entry name" value="C2"/>
    <property type="match status" value="1"/>
</dbReference>
<dbReference type="SMART" id="SM00239">
    <property type="entry name" value="C2"/>
    <property type="match status" value="1"/>
</dbReference>
<dbReference type="EMBL" id="CM014092">
    <property type="protein sequence ID" value="TKS83035.1"/>
    <property type="molecule type" value="Genomic_DNA"/>
</dbReference>
<feature type="signal peptide" evidence="2">
    <location>
        <begin position="1"/>
        <end position="20"/>
    </location>
</feature>
<dbReference type="GO" id="GO:0016020">
    <property type="term" value="C:membrane"/>
    <property type="evidence" value="ECO:0007669"/>
    <property type="project" value="TreeGrafter"/>
</dbReference>
<proteinExistence type="predicted"/>
<feature type="domain" description="C2" evidence="3">
    <location>
        <begin position="2"/>
        <end position="117"/>
    </location>
</feature>
<dbReference type="PROSITE" id="PS50004">
    <property type="entry name" value="C2"/>
    <property type="match status" value="1"/>
</dbReference>
<accession>A0A4U5V8L2</accession>
<dbReference type="Proteomes" id="UP000298787">
    <property type="component" value="Chromosome 15"/>
</dbReference>
<dbReference type="InterPro" id="IPR052784">
    <property type="entry name" value="Perforin-1_pore-forming"/>
</dbReference>
<keyword evidence="1 2" id="KW-0732">Signal</keyword>
<dbReference type="OrthoDB" id="73919at2759"/>
<dbReference type="SUPFAM" id="SSF49562">
    <property type="entry name" value="C2 domain (Calcium/lipid-binding domain, CaLB)"/>
    <property type="match status" value="1"/>
</dbReference>
<dbReference type="STRING" id="240159.A0A4U5V8L2"/>
<evidence type="ECO:0000313" key="4">
    <source>
        <dbReference type="EMBL" id="TKS83035.1"/>
    </source>
</evidence>
<feature type="chain" id="PRO_5020824764" evidence="2">
    <location>
        <begin position="21"/>
        <end position="128"/>
    </location>
</feature>
<evidence type="ECO:0000256" key="1">
    <source>
        <dbReference type="ARBA" id="ARBA00022729"/>
    </source>
</evidence>